<feature type="compositionally biased region" description="Polar residues" evidence="1">
    <location>
        <begin position="100"/>
        <end position="135"/>
    </location>
</feature>
<name>A0A066XCZ8_COLSU</name>
<accession>A0A066XCZ8</accession>
<dbReference type="EMBL" id="JMSE01001207">
    <property type="protein sequence ID" value="KDN63616.1"/>
    <property type="molecule type" value="Genomic_DNA"/>
</dbReference>
<feature type="compositionally biased region" description="Polar residues" evidence="1">
    <location>
        <begin position="142"/>
        <end position="159"/>
    </location>
</feature>
<gene>
    <name evidence="2" type="ORF">CSUB01_02295</name>
</gene>
<organism evidence="2 3">
    <name type="scientific">Colletotrichum sublineola</name>
    <name type="common">Sorghum anthracnose fungus</name>
    <dbReference type="NCBI Taxonomy" id="1173701"/>
    <lineage>
        <taxon>Eukaryota</taxon>
        <taxon>Fungi</taxon>
        <taxon>Dikarya</taxon>
        <taxon>Ascomycota</taxon>
        <taxon>Pezizomycotina</taxon>
        <taxon>Sordariomycetes</taxon>
        <taxon>Hypocreomycetidae</taxon>
        <taxon>Glomerellales</taxon>
        <taxon>Glomerellaceae</taxon>
        <taxon>Colletotrichum</taxon>
        <taxon>Colletotrichum graminicola species complex</taxon>
    </lineage>
</organism>
<dbReference type="Proteomes" id="UP000027238">
    <property type="component" value="Unassembled WGS sequence"/>
</dbReference>
<evidence type="ECO:0000256" key="1">
    <source>
        <dbReference type="SAM" id="MobiDB-lite"/>
    </source>
</evidence>
<protein>
    <submittedName>
        <fullName evidence="2">Uncharacterized protein</fullName>
    </submittedName>
</protein>
<feature type="compositionally biased region" description="Polar residues" evidence="1">
    <location>
        <begin position="27"/>
        <end position="39"/>
    </location>
</feature>
<sequence>MEIIQIIISYDETPRVFGDGKQPEDLSINQPSNLPTESSIPRPAIKPNSNLAKPSTSTKNELKRHSSSVDLSPKKKVAVDSGANPRQRHDLGTHNRVAPPTTNALESPDIQSQAGSNGLFQASQGNQTMALTSQSHTDRFNPPQTSPATGQVPKETSQSKAERLEMIHYFQPIESFQAHNAQNNTSRIPQAISQTPRPTPQLPRVQFDVPQTSQATGQVPKETHPSQDKSPGTSQSSQPISDFQAHNQQTKSTREFESPQTILLSETQGRQGTEFPQLPSGPYRFVRDPMMASDSDYPSAIGGPPASGLMAEAGEIDYRQILNLREHRLKMRRLTQAMGVFPEQHRLGHVQEFLTICSTSNPDLSVNDYVRSCMEEGDPLAPGQQR</sequence>
<feature type="compositionally biased region" description="Polar residues" evidence="1">
    <location>
        <begin position="47"/>
        <end position="59"/>
    </location>
</feature>
<evidence type="ECO:0000313" key="2">
    <source>
        <dbReference type="EMBL" id="KDN63616.1"/>
    </source>
</evidence>
<evidence type="ECO:0000313" key="3">
    <source>
        <dbReference type="Proteomes" id="UP000027238"/>
    </source>
</evidence>
<keyword evidence="3" id="KW-1185">Reference proteome</keyword>
<reference evidence="3" key="1">
    <citation type="journal article" date="2014" name="Genome Announc.">
        <title>Draft genome sequence of Colletotrichum sublineola, a destructive pathogen of cultivated sorghum.</title>
        <authorList>
            <person name="Baroncelli R."/>
            <person name="Sanz-Martin J.M."/>
            <person name="Rech G.E."/>
            <person name="Sukno S.A."/>
            <person name="Thon M.R."/>
        </authorList>
    </citation>
    <scope>NUCLEOTIDE SEQUENCE [LARGE SCALE GENOMIC DNA]</scope>
    <source>
        <strain evidence="3">TX430BB</strain>
    </source>
</reference>
<proteinExistence type="predicted"/>
<feature type="region of interest" description="Disordered" evidence="1">
    <location>
        <begin position="211"/>
        <end position="259"/>
    </location>
</feature>
<feature type="compositionally biased region" description="Polar residues" evidence="1">
    <location>
        <begin position="228"/>
        <end position="251"/>
    </location>
</feature>
<comment type="caution">
    <text evidence="2">The sequence shown here is derived from an EMBL/GenBank/DDBJ whole genome shotgun (WGS) entry which is preliminary data.</text>
</comment>
<feature type="region of interest" description="Disordered" evidence="1">
    <location>
        <begin position="13"/>
        <end position="164"/>
    </location>
</feature>
<dbReference type="HOGENOM" id="CLU_715741_0_0_1"/>
<dbReference type="AlphaFoldDB" id="A0A066XCZ8"/>